<dbReference type="Gene3D" id="3.40.50.150">
    <property type="entry name" value="Vaccinia Virus protein VP39"/>
    <property type="match status" value="1"/>
</dbReference>
<keyword evidence="1" id="KW-0489">Methyltransferase</keyword>
<evidence type="ECO:0000313" key="2">
    <source>
        <dbReference type="Proteomes" id="UP000240542"/>
    </source>
</evidence>
<keyword evidence="2" id="KW-1185">Reference proteome</keyword>
<dbReference type="SUPFAM" id="SSF53335">
    <property type="entry name" value="S-adenosyl-L-methionine-dependent methyltransferases"/>
    <property type="match status" value="1"/>
</dbReference>
<dbReference type="AlphaFoldDB" id="A0A2P8DG87"/>
<dbReference type="GO" id="GO:0032259">
    <property type="term" value="P:methylation"/>
    <property type="evidence" value="ECO:0007669"/>
    <property type="project" value="UniProtKB-KW"/>
</dbReference>
<comment type="caution">
    <text evidence="1">The sequence shown here is derived from an EMBL/GenBank/DDBJ whole genome shotgun (WGS) entry which is preliminary data.</text>
</comment>
<proteinExistence type="predicted"/>
<dbReference type="GO" id="GO:0008168">
    <property type="term" value="F:methyltransferase activity"/>
    <property type="evidence" value="ECO:0007669"/>
    <property type="project" value="UniProtKB-KW"/>
</dbReference>
<sequence>MAENDAPAPAPFPPEIDVTVASVARMYDVALGGKDNFEADRAGAAALEELNPGTIALARANRAFLNRGVEFVARDLGITQFLDLGSGLPTAQNTHQIAQEFSPTSRVVYIDIDPIVLVHGRAILADNPFTSVDVADLTKVEEVLAAPNTRRLVDLDEPVCLMLVSLGHCLPDDQFTGLIDRYFENFAPGSALVYSHIVSDDPASAQAFTRRVLDTGAAWGRVRSPQEAEAALGGLEIVSPGLDGSEPARLVECSTWRNPGIAPASRPPEPETMIWEHAGVGVKPRG</sequence>
<organism evidence="1 2">
    <name type="scientific">Murinocardiopsis flavida</name>
    <dbReference type="NCBI Taxonomy" id="645275"/>
    <lineage>
        <taxon>Bacteria</taxon>
        <taxon>Bacillati</taxon>
        <taxon>Actinomycetota</taxon>
        <taxon>Actinomycetes</taxon>
        <taxon>Streptosporangiales</taxon>
        <taxon>Nocardiopsidaceae</taxon>
        <taxon>Murinocardiopsis</taxon>
    </lineage>
</organism>
<evidence type="ECO:0000313" key="1">
    <source>
        <dbReference type="EMBL" id="PSK96231.1"/>
    </source>
</evidence>
<dbReference type="OrthoDB" id="3216820at2"/>
<dbReference type="PIRSF" id="PIRSF017393">
    <property type="entry name" value="MTase_SAV2177"/>
    <property type="match status" value="1"/>
</dbReference>
<accession>A0A2P8DG87</accession>
<dbReference type="Pfam" id="PF04672">
    <property type="entry name" value="Methyltransf_19"/>
    <property type="match status" value="1"/>
</dbReference>
<name>A0A2P8DG87_9ACTN</name>
<reference evidence="1 2" key="1">
    <citation type="submission" date="2018-03" db="EMBL/GenBank/DDBJ databases">
        <title>Genomic Encyclopedia of Archaeal and Bacterial Type Strains, Phase II (KMG-II): from individual species to whole genera.</title>
        <authorList>
            <person name="Goeker M."/>
        </authorList>
    </citation>
    <scope>NUCLEOTIDE SEQUENCE [LARGE SCALE GENOMIC DNA]</scope>
    <source>
        <strain evidence="1 2">DSM 45312</strain>
    </source>
</reference>
<keyword evidence="1" id="KW-0808">Transferase</keyword>
<dbReference type="EMBL" id="PYGA01000012">
    <property type="protein sequence ID" value="PSK96231.1"/>
    <property type="molecule type" value="Genomic_DNA"/>
</dbReference>
<dbReference type="InterPro" id="IPR029063">
    <property type="entry name" value="SAM-dependent_MTases_sf"/>
</dbReference>
<gene>
    <name evidence="1" type="ORF">CLV63_112113</name>
</gene>
<protein>
    <submittedName>
        <fullName evidence="1">S-adenosyl methyltransferase</fullName>
    </submittedName>
</protein>
<dbReference type="InterPro" id="IPR006764">
    <property type="entry name" value="SAM_dep_MeTrfase_SAV2177_type"/>
</dbReference>
<dbReference type="RefSeq" id="WP_106584194.1">
    <property type="nucleotide sequence ID" value="NZ_PYGA01000012.1"/>
</dbReference>
<dbReference type="Proteomes" id="UP000240542">
    <property type="component" value="Unassembled WGS sequence"/>
</dbReference>